<dbReference type="PANTHER" id="PTHR30222:SF18">
    <property type="entry name" value="BIFUNCTIONAL POLYHYDROXYBUTYRATE SYNTHASE _ ABC TRANSPORTER PERIPLASMIC BINDING PROTEIN-RELATED"/>
    <property type="match status" value="1"/>
</dbReference>
<feature type="compositionally biased region" description="Polar residues" evidence="5">
    <location>
        <begin position="358"/>
        <end position="369"/>
    </location>
</feature>
<organism evidence="7 8">
    <name type="scientific">Pseudomonas saponiphila</name>
    <dbReference type="NCBI Taxonomy" id="556534"/>
    <lineage>
        <taxon>Bacteria</taxon>
        <taxon>Pseudomonadati</taxon>
        <taxon>Pseudomonadota</taxon>
        <taxon>Gammaproteobacteria</taxon>
        <taxon>Pseudomonadales</taxon>
        <taxon>Pseudomonadaceae</taxon>
        <taxon>Pseudomonas</taxon>
    </lineage>
</organism>
<feature type="signal peptide" evidence="6">
    <location>
        <begin position="1"/>
        <end position="23"/>
    </location>
</feature>
<name>A0A1H4ZNE1_9PSED</name>
<dbReference type="Proteomes" id="UP000198982">
    <property type="component" value="Unassembled WGS sequence"/>
</dbReference>
<comment type="subcellular location">
    <subcellularLocation>
        <location evidence="1">Periplasm</location>
    </subcellularLocation>
</comment>
<evidence type="ECO:0000256" key="4">
    <source>
        <dbReference type="ARBA" id="ARBA00022764"/>
    </source>
</evidence>
<feature type="chain" id="PRO_5011777032" evidence="6">
    <location>
        <begin position="24"/>
        <end position="380"/>
    </location>
</feature>
<dbReference type="GO" id="GO:0019808">
    <property type="term" value="F:polyamine binding"/>
    <property type="evidence" value="ECO:0007669"/>
    <property type="project" value="InterPro"/>
</dbReference>
<keyword evidence="3 6" id="KW-0732">Signal</keyword>
<gene>
    <name evidence="7" type="ORF">SAMN05216178_6757</name>
</gene>
<evidence type="ECO:0000256" key="5">
    <source>
        <dbReference type="SAM" id="MobiDB-lite"/>
    </source>
</evidence>
<dbReference type="AlphaFoldDB" id="A0A1H4ZNE1"/>
<keyword evidence="4" id="KW-0574">Periplasm</keyword>
<dbReference type="SUPFAM" id="SSF53850">
    <property type="entry name" value="Periplasmic binding protein-like II"/>
    <property type="match status" value="1"/>
</dbReference>
<evidence type="ECO:0000313" key="8">
    <source>
        <dbReference type="Proteomes" id="UP000198982"/>
    </source>
</evidence>
<feature type="region of interest" description="Disordered" evidence="5">
    <location>
        <begin position="358"/>
        <end position="380"/>
    </location>
</feature>
<reference evidence="8" key="1">
    <citation type="submission" date="2016-10" db="EMBL/GenBank/DDBJ databases">
        <authorList>
            <person name="Varghese N."/>
            <person name="Submissions S."/>
        </authorList>
    </citation>
    <scope>NUCLEOTIDE SEQUENCE [LARGE SCALE GENOMIC DNA]</scope>
    <source>
        <strain evidence="8">DSM 9751</strain>
    </source>
</reference>
<evidence type="ECO:0000256" key="1">
    <source>
        <dbReference type="ARBA" id="ARBA00004418"/>
    </source>
</evidence>
<evidence type="ECO:0000256" key="6">
    <source>
        <dbReference type="SAM" id="SignalP"/>
    </source>
</evidence>
<dbReference type="PRINTS" id="PR00909">
    <property type="entry name" value="SPERMDNBNDNG"/>
</dbReference>
<dbReference type="Gene3D" id="3.40.190.10">
    <property type="entry name" value="Periplasmic binding protein-like II"/>
    <property type="match status" value="2"/>
</dbReference>
<accession>A0A1H4ZNE1</accession>
<dbReference type="EMBL" id="FNTJ01000003">
    <property type="protein sequence ID" value="SED31736.1"/>
    <property type="molecule type" value="Genomic_DNA"/>
</dbReference>
<dbReference type="PANTHER" id="PTHR30222">
    <property type="entry name" value="SPERMIDINE/PUTRESCINE-BINDING PERIPLASMIC PROTEIN"/>
    <property type="match status" value="1"/>
</dbReference>
<evidence type="ECO:0000256" key="2">
    <source>
        <dbReference type="ARBA" id="ARBA00022448"/>
    </source>
</evidence>
<evidence type="ECO:0000313" key="7">
    <source>
        <dbReference type="EMBL" id="SED31736.1"/>
    </source>
</evidence>
<dbReference type="InterPro" id="IPR001188">
    <property type="entry name" value="Sperm_putr-bd"/>
</dbReference>
<dbReference type="RefSeq" id="WP_092320736.1">
    <property type="nucleotide sequence ID" value="NZ_FNTJ01000003.1"/>
</dbReference>
<evidence type="ECO:0000256" key="3">
    <source>
        <dbReference type="ARBA" id="ARBA00022729"/>
    </source>
</evidence>
<dbReference type="GO" id="GO:0015846">
    <property type="term" value="P:polyamine transport"/>
    <property type="evidence" value="ECO:0007669"/>
    <property type="project" value="InterPro"/>
</dbReference>
<dbReference type="GO" id="GO:0042597">
    <property type="term" value="C:periplasmic space"/>
    <property type="evidence" value="ECO:0007669"/>
    <property type="project" value="UniProtKB-SubCell"/>
</dbReference>
<keyword evidence="2" id="KW-0813">Transport</keyword>
<proteinExistence type="predicted"/>
<sequence>MQLTRIFGIVAGCCLAVAQAAQAGTPPSTGVPVLNVANWNDYIDKDTIAAFEAKHGVAVHYETYVEHGELMDAIDSNQFDVVVPDSVTLGSLISAGKVQPFDTSSMQGFKDVQAILSARMRAKDASGQHAVPYMWGRIGVAVYAPKVREALGVEDIPNSLDVVFSPENMPRLAQCGITVIDSHLDVFAMLMHYKGRTLDHVSERKVREFGTWLNDLAPYVSKVDASDYLEDLPAGRNCVSLVWEGDGRTMAKESANIEFFLPAEGTALYIDSMVITASSKNKELAEKFIDFMATPDIAKRNAEYTSYNSPSITAAQQLETDGVIEPLSMTEVPVFLPPTIKPALEENLIHLWTEFSERVNNSEPESKTASAEKPGVGESS</sequence>
<protein>
    <submittedName>
        <fullName evidence="7">Putrescine transport system substrate-binding protein</fullName>
    </submittedName>
</protein>
<dbReference type="Pfam" id="PF13416">
    <property type="entry name" value="SBP_bac_8"/>
    <property type="match status" value="1"/>
</dbReference>
<dbReference type="InterPro" id="IPR006059">
    <property type="entry name" value="SBP"/>
</dbReference>
<keyword evidence="8" id="KW-1185">Reference proteome</keyword>